<feature type="transmembrane region" description="Helical" evidence="7">
    <location>
        <begin position="480"/>
        <end position="500"/>
    </location>
</feature>
<evidence type="ECO:0000256" key="4">
    <source>
        <dbReference type="ARBA" id="ARBA00022989"/>
    </source>
</evidence>
<gene>
    <name evidence="10" type="ORF">ACFW6T_30350</name>
</gene>
<dbReference type="InterPro" id="IPR025857">
    <property type="entry name" value="MacB_PCD"/>
</dbReference>
<evidence type="ECO:0000313" key="11">
    <source>
        <dbReference type="Proteomes" id="UP001599542"/>
    </source>
</evidence>
<proteinExistence type="inferred from homology"/>
<feature type="transmembrane region" description="Helical" evidence="7">
    <location>
        <begin position="350"/>
        <end position="372"/>
    </location>
</feature>
<feature type="transmembrane region" description="Helical" evidence="7">
    <location>
        <begin position="308"/>
        <end position="330"/>
    </location>
</feature>
<comment type="similarity">
    <text evidence="6">Belongs to the ABC-4 integral membrane protein family.</text>
</comment>
<evidence type="ECO:0000256" key="5">
    <source>
        <dbReference type="ARBA" id="ARBA00023136"/>
    </source>
</evidence>
<feature type="domain" description="ABC3 transporter permease C-terminal" evidence="8">
    <location>
        <begin position="259"/>
        <end position="376"/>
    </location>
</feature>
<evidence type="ECO:0000259" key="9">
    <source>
        <dbReference type="Pfam" id="PF12704"/>
    </source>
</evidence>
<evidence type="ECO:0000256" key="1">
    <source>
        <dbReference type="ARBA" id="ARBA00004651"/>
    </source>
</evidence>
<feature type="domain" description="MacB-like periplasmic core" evidence="9">
    <location>
        <begin position="503"/>
        <end position="685"/>
    </location>
</feature>
<dbReference type="PROSITE" id="PS01307">
    <property type="entry name" value="MOTA"/>
    <property type="match status" value="1"/>
</dbReference>
<dbReference type="Pfam" id="PF02687">
    <property type="entry name" value="FtsX"/>
    <property type="match status" value="2"/>
</dbReference>
<dbReference type="RefSeq" id="WP_380330449.1">
    <property type="nucleotide sequence ID" value="NZ_JBHYPW010000068.1"/>
</dbReference>
<feature type="transmembrane region" description="Helical" evidence="7">
    <location>
        <begin position="433"/>
        <end position="459"/>
    </location>
</feature>
<dbReference type="InterPro" id="IPR050250">
    <property type="entry name" value="Macrolide_Exporter_MacB"/>
</dbReference>
<feature type="domain" description="MacB-like periplasmic core" evidence="9">
    <location>
        <begin position="21"/>
        <end position="222"/>
    </location>
</feature>
<accession>A0ABW6GU59</accession>
<dbReference type="InterPro" id="IPR000540">
    <property type="entry name" value="Flag_MotA_CS"/>
</dbReference>
<dbReference type="Proteomes" id="UP001599542">
    <property type="component" value="Unassembled WGS sequence"/>
</dbReference>
<feature type="domain" description="ABC3 transporter permease C-terminal" evidence="8">
    <location>
        <begin position="720"/>
        <end position="830"/>
    </location>
</feature>
<feature type="transmembrane region" description="Helical" evidence="7">
    <location>
        <begin position="713"/>
        <end position="739"/>
    </location>
</feature>
<keyword evidence="4 7" id="KW-1133">Transmembrane helix</keyword>
<dbReference type="Pfam" id="PF12704">
    <property type="entry name" value="MacB_PCD"/>
    <property type="match status" value="2"/>
</dbReference>
<dbReference type="PANTHER" id="PTHR30572">
    <property type="entry name" value="MEMBRANE COMPONENT OF TRANSPORTER-RELATED"/>
    <property type="match status" value="1"/>
</dbReference>
<evidence type="ECO:0000256" key="7">
    <source>
        <dbReference type="SAM" id="Phobius"/>
    </source>
</evidence>
<feature type="transmembrane region" description="Helical" evidence="7">
    <location>
        <begin position="766"/>
        <end position="790"/>
    </location>
</feature>
<feature type="transmembrane region" description="Helical" evidence="7">
    <location>
        <begin position="802"/>
        <end position="822"/>
    </location>
</feature>
<comment type="caution">
    <text evidence="10">The sequence shown here is derived from an EMBL/GenBank/DDBJ whole genome shotgun (WGS) entry which is preliminary data.</text>
</comment>
<comment type="subcellular location">
    <subcellularLocation>
        <location evidence="1">Cell membrane</location>
        <topology evidence="1">Multi-pass membrane protein</topology>
    </subcellularLocation>
</comment>
<keyword evidence="3 7" id="KW-0812">Transmembrane</keyword>
<organism evidence="10 11">
    <name type="scientific">Kitasatospora phosalacinea</name>
    <dbReference type="NCBI Taxonomy" id="2065"/>
    <lineage>
        <taxon>Bacteria</taxon>
        <taxon>Bacillati</taxon>
        <taxon>Actinomycetota</taxon>
        <taxon>Actinomycetes</taxon>
        <taxon>Kitasatosporales</taxon>
        <taxon>Streptomycetaceae</taxon>
        <taxon>Kitasatospora</taxon>
    </lineage>
</organism>
<dbReference type="PROSITE" id="PS51257">
    <property type="entry name" value="PROKAR_LIPOPROTEIN"/>
    <property type="match status" value="1"/>
</dbReference>
<evidence type="ECO:0000256" key="2">
    <source>
        <dbReference type="ARBA" id="ARBA00022475"/>
    </source>
</evidence>
<protein>
    <submittedName>
        <fullName evidence="10">FtsX-like permease family protein</fullName>
    </submittedName>
</protein>
<keyword evidence="2" id="KW-1003">Cell membrane</keyword>
<feature type="transmembrane region" description="Helical" evidence="7">
    <location>
        <begin position="253"/>
        <end position="279"/>
    </location>
</feature>
<dbReference type="PANTHER" id="PTHR30572:SF4">
    <property type="entry name" value="ABC TRANSPORTER PERMEASE YTRF"/>
    <property type="match status" value="1"/>
</dbReference>
<evidence type="ECO:0000313" key="10">
    <source>
        <dbReference type="EMBL" id="MFE1356287.1"/>
    </source>
</evidence>
<evidence type="ECO:0000256" key="3">
    <source>
        <dbReference type="ARBA" id="ARBA00022692"/>
    </source>
</evidence>
<dbReference type="InterPro" id="IPR003838">
    <property type="entry name" value="ABC3_permease_C"/>
</dbReference>
<evidence type="ECO:0000256" key="6">
    <source>
        <dbReference type="ARBA" id="ARBA00038076"/>
    </source>
</evidence>
<evidence type="ECO:0000259" key="8">
    <source>
        <dbReference type="Pfam" id="PF02687"/>
    </source>
</evidence>
<name>A0ABW6GU59_9ACTN</name>
<dbReference type="EMBL" id="JBHYPX010000083">
    <property type="protein sequence ID" value="MFE1356287.1"/>
    <property type="molecule type" value="Genomic_DNA"/>
</dbReference>
<feature type="transmembrane region" description="Helical" evidence="7">
    <location>
        <begin position="399"/>
        <end position="421"/>
    </location>
</feature>
<keyword evidence="11" id="KW-1185">Reference proteome</keyword>
<reference evidence="10 11" key="1">
    <citation type="submission" date="2024-09" db="EMBL/GenBank/DDBJ databases">
        <title>The Natural Products Discovery Center: Release of the First 8490 Sequenced Strains for Exploring Actinobacteria Biosynthetic Diversity.</title>
        <authorList>
            <person name="Kalkreuter E."/>
            <person name="Kautsar S.A."/>
            <person name="Yang D."/>
            <person name="Bader C.D."/>
            <person name="Teijaro C.N."/>
            <person name="Fluegel L."/>
            <person name="Davis C.M."/>
            <person name="Simpson J.R."/>
            <person name="Lauterbach L."/>
            <person name="Steele A.D."/>
            <person name="Gui C."/>
            <person name="Meng S."/>
            <person name="Li G."/>
            <person name="Viehrig K."/>
            <person name="Ye F."/>
            <person name="Su P."/>
            <person name="Kiefer A.F."/>
            <person name="Nichols A."/>
            <person name="Cepeda A.J."/>
            <person name="Yan W."/>
            <person name="Fan B."/>
            <person name="Jiang Y."/>
            <person name="Adhikari A."/>
            <person name="Zheng C.-J."/>
            <person name="Schuster L."/>
            <person name="Cowan T.M."/>
            <person name="Smanski M.J."/>
            <person name="Chevrette M.G."/>
            <person name="De Carvalho L.P.S."/>
            <person name="Shen B."/>
        </authorList>
    </citation>
    <scope>NUCLEOTIDE SEQUENCE [LARGE SCALE GENOMIC DNA]</scope>
    <source>
        <strain evidence="10 11">NPDC058753</strain>
    </source>
</reference>
<keyword evidence="5 7" id="KW-0472">Membrane</keyword>
<sequence>MFRLALQSLAFRKGGFLASFVALFFGATVLLACGGLMETGIRGAVPPQRLAAAPFVVTGDQHTGRSVLPDRVRLPAELVATVQHLPGVERAVPDLSFPVAPLDAAGRPAGPALEGHGWSAGQLAGYAPREGAAPGAPDEVLLDEALARRLGVHAGDTVQLAVAGSRQGFRVSGVAAGSAVTTSAFYFSDRQAGVLLGRPDQVDSIAVVPSAGDRGALERALESAVAGRSAVVLTGDDRGTAEFPDALAAPTRLISMSAVFGGIAVLVAVFVVGSTLALLTQQRRRENALLRAIGTTPRQLRRMVVGEALAVALAATLAALLPGWFAGRWMLGRLADGGVVAPQVSYHEGWIPMLVAGAVSLLSAVAAASIAARGAASARPVEALAEAALERRWLSAPRLLLALLCFAGGTALAVVTATAMHGTIAASTAGPSAMLWAGGLALLGPGLTRGLTAVLGPLLRLGGLPGYLALHNARARRIRVAGAVTPVMLATGLATALIYLQVSQSVVAHRVSTDLLAADAVVTSSTGGMQPRTVEQIAALPGVRAASAYLTSEAFQVVPATADDDGDVTELPVAGIAGDAADRVLAVRPTAGSFAQLTGDSVLLPTSWTARKGQEVGSTVTLQLGDGTSVPLRVVGSFEAKPGFDTAFLPADLLLAHTSTGLVPQVLVSTDPGTPTDALRAALADVGGVPGSLRVTEPDSARARAGDSGTSAWINYLLAGTLVGYAVISLANTLIVSATERRREFAMQRLIGATTRQVMRMMSAEALLVALCGTFLGTLVGAATLVPFSLALDGTPRPQGPLWIYLAVVGSVGALTFLATLLPVRLALRARPAEVIATT</sequence>